<dbReference type="EC" id="2.7.13.3" evidence="2"/>
<dbReference type="PANTHER" id="PTHR43065">
    <property type="entry name" value="SENSOR HISTIDINE KINASE"/>
    <property type="match status" value="1"/>
</dbReference>
<dbReference type="InterPro" id="IPR035965">
    <property type="entry name" value="PAS-like_dom_sf"/>
</dbReference>
<dbReference type="STRING" id="709839.TSA66_16945"/>
<dbReference type="EMBL" id="JWJG01000028">
    <property type="protein sequence ID" value="KIF83808.1"/>
    <property type="molecule type" value="Genomic_DNA"/>
</dbReference>
<comment type="caution">
    <text evidence="9">The sequence shown here is derived from an EMBL/GenBank/DDBJ whole genome shotgun (WGS) entry which is preliminary data.</text>
</comment>
<evidence type="ECO:0000259" key="7">
    <source>
        <dbReference type="PROSITE" id="PS50112"/>
    </source>
</evidence>
<feature type="domain" description="Histidine kinase" evidence="5">
    <location>
        <begin position="281"/>
        <end position="501"/>
    </location>
</feature>
<dbReference type="CDD" id="cd00130">
    <property type="entry name" value="PAS"/>
    <property type="match status" value="2"/>
</dbReference>
<dbReference type="Gene3D" id="3.40.50.2300">
    <property type="match status" value="1"/>
</dbReference>
<dbReference type="CDD" id="cd00082">
    <property type="entry name" value="HisKA"/>
    <property type="match status" value="1"/>
</dbReference>
<dbReference type="InterPro" id="IPR003661">
    <property type="entry name" value="HisK_dim/P_dom"/>
</dbReference>
<dbReference type="Gene3D" id="3.30.450.20">
    <property type="entry name" value="PAS domain"/>
    <property type="match status" value="2"/>
</dbReference>
<comment type="catalytic activity">
    <reaction evidence="1">
        <text>ATP + protein L-histidine = ADP + protein N-phospho-L-histidine.</text>
        <dbReference type="EC" id="2.7.13.3"/>
    </reaction>
</comment>
<feature type="domain" description="PAS" evidence="7">
    <location>
        <begin position="134"/>
        <end position="192"/>
    </location>
</feature>
<evidence type="ECO:0000259" key="6">
    <source>
        <dbReference type="PROSITE" id="PS50110"/>
    </source>
</evidence>
<proteinExistence type="predicted"/>
<accession>A0A0C1Y9Z4</accession>
<dbReference type="InterPro" id="IPR004358">
    <property type="entry name" value="Sig_transdc_His_kin-like_C"/>
</dbReference>
<dbReference type="Pfam" id="PF00072">
    <property type="entry name" value="Response_reg"/>
    <property type="match status" value="1"/>
</dbReference>
<dbReference type="Pfam" id="PF13426">
    <property type="entry name" value="PAS_9"/>
    <property type="match status" value="2"/>
</dbReference>
<evidence type="ECO:0000259" key="8">
    <source>
        <dbReference type="PROSITE" id="PS50113"/>
    </source>
</evidence>
<dbReference type="NCBIfam" id="TIGR00229">
    <property type="entry name" value="sensory_box"/>
    <property type="match status" value="2"/>
</dbReference>
<dbReference type="SMART" id="SM00086">
    <property type="entry name" value="PAC"/>
    <property type="match status" value="2"/>
</dbReference>
<dbReference type="Gene3D" id="3.30.565.10">
    <property type="entry name" value="Histidine kinase-like ATPase, C-terminal domain"/>
    <property type="match status" value="1"/>
</dbReference>
<dbReference type="InterPro" id="IPR011006">
    <property type="entry name" value="CheY-like_superfamily"/>
</dbReference>
<feature type="domain" description="Response regulatory" evidence="6">
    <location>
        <begin position="524"/>
        <end position="640"/>
    </location>
</feature>
<evidence type="ECO:0000259" key="5">
    <source>
        <dbReference type="PROSITE" id="PS50109"/>
    </source>
</evidence>
<dbReference type="InterPro" id="IPR001610">
    <property type="entry name" value="PAC"/>
</dbReference>
<dbReference type="SMART" id="SM00387">
    <property type="entry name" value="HATPase_c"/>
    <property type="match status" value="1"/>
</dbReference>
<dbReference type="PANTHER" id="PTHR43065:SF49">
    <property type="entry name" value="HISTIDINE KINASE"/>
    <property type="match status" value="1"/>
</dbReference>
<dbReference type="SUPFAM" id="SSF55785">
    <property type="entry name" value="PYP-like sensor domain (PAS domain)"/>
    <property type="match status" value="2"/>
</dbReference>
<evidence type="ECO:0000256" key="4">
    <source>
        <dbReference type="PROSITE-ProRule" id="PRU00169"/>
    </source>
</evidence>
<dbReference type="SMART" id="SM00388">
    <property type="entry name" value="HisKA"/>
    <property type="match status" value="1"/>
</dbReference>
<dbReference type="PROSITE" id="PS50112">
    <property type="entry name" value="PAS"/>
    <property type="match status" value="2"/>
</dbReference>
<dbReference type="InterPro" id="IPR005467">
    <property type="entry name" value="His_kinase_dom"/>
</dbReference>
<dbReference type="AlphaFoldDB" id="A0A0C1Y9Z4"/>
<sequence length="645" mass="71296">MRPISHELSFQLLVDSVHDYAIYMLNPDGYISSWNRGAERVKGYTADEIIGQHFSRFYTPEEQAAGEPARALQCALDEGKYEREGWRVRKDGARIWVSVMIDPIRDKSGQLLGFAKVTRDITERRAMQEALRESEQRFRLLVQGVTDYALYMLNPEGIISNWNTGAERIKGYRADEVLGSHFSRFYIDEDRQRGLPAHALHVATTEGRFENEGWRVRKDGTHFWAHVVIDAIHAEDGELLGFAKITRDITERRQAAEALEQTRASLAQAQKMEAIGQLTGGVAHDFNNLLTVIVNSLDLLAIKLNDPVAIRCLSNAQRAAGRGAELTRQLLAFARRQPLRPGAHDLNMLIAGFEPILRRACHELIVFALHLAPEPAMAHVDARLFEGALLNLVINARDAMPDGGLLSISTECVSVDESSRFVSLQPGTYVKVSILDHGTGMPAEVLRRAMEPFFTTKEIGKGTGLGLSQVYGFVTQSGGDVVIHSEVGKGTTVELYLPAADAASLLQSSSAASPAVTPVPSAGKVLVVEDESDVLEVSVEIFHSMGYDVITATNGLEAIDVLKHTRDIDVLFTDVVMPKGMSGVDLARFTRKLCPQIKVILASGYPIPALAEEHGALDEFLFVSKPYRWGELMEKMRDAMRKSVH</sequence>
<feature type="domain" description="PAC" evidence="8">
    <location>
        <begin position="203"/>
        <end position="261"/>
    </location>
</feature>
<dbReference type="Proteomes" id="UP000031572">
    <property type="component" value="Unassembled WGS sequence"/>
</dbReference>
<reference evidence="9 10" key="1">
    <citation type="submission" date="2014-12" db="EMBL/GenBank/DDBJ databases">
        <title>Denitrispirillum autotrophicum gen. nov., sp. nov., Denitrifying, Facultatively Autotrophic Bacteria Isolated from Rice Paddy Soil.</title>
        <authorList>
            <person name="Ishii S."/>
            <person name="Ashida N."/>
            <person name="Ohno H."/>
            <person name="Otsuka S."/>
            <person name="Yokota A."/>
            <person name="Senoo K."/>
        </authorList>
    </citation>
    <scope>NUCLEOTIDE SEQUENCE [LARGE SCALE GENOMIC DNA]</scope>
    <source>
        <strain evidence="9 10">TSA66</strain>
    </source>
</reference>
<dbReference type="PROSITE" id="PS50110">
    <property type="entry name" value="RESPONSE_REGULATORY"/>
    <property type="match status" value="1"/>
</dbReference>
<dbReference type="PROSITE" id="PS50109">
    <property type="entry name" value="HIS_KIN"/>
    <property type="match status" value="1"/>
</dbReference>
<feature type="domain" description="PAC" evidence="8">
    <location>
        <begin position="81"/>
        <end position="133"/>
    </location>
</feature>
<dbReference type="SUPFAM" id="SSF55874">
    <property type="entry name" value="ATPase domain of HSP90 chaperone/DNA topoisomerase II/histidine kinase"/>
    <property type="match status" value="1"/>
</dbReference>
<dbReference type="PRINTS" id="PR00344">
    <property type="entry name" value="BCTRLSENSOR"/>
</dbReference>
<dbReference type="GO" id="GO:0000155">
    <property type="term" value="F:phosphorelay sensor kinase activity"/>
    <property type="evidence" value="ECO:0007669"/>
    <property type="project" value="InterPro"/>
</dbReference>
<gene>
    <name evidence="9" type="ORF">TSA66_16945</name>
</gene>
<feature type="domain" description="PAS" evidence="7">
    <location>
        <begin position="22"/>
        <end position="79"/>
    </location>
</feature>
<evidence type="ECO:0000313" key="10">
    <source>
        <dbReference type="Proteomes" id="UP000031572"/>
    </source>
</evidence>
<name>A0A0C1Y9Z4_9BURK</name>
<feature type="modified residue" description="4-aspartylphosphate" evidence="4">
    <location>
        <position position="574"/>
    </location>
</feature>
<keyword evidence="3 4" id="KW-0597">Phosphoprotein</keyword>
<keyword evidence="10" id="KW-1185">Reference proteome</keyword>
<dbReference type="InterPro" id="IPR036890">
    <property type="entry name" value="HATPase_C_sf"/>
</dbReference>
<evidence type="ECO:0000256" key="2">
    <source>
        <dbReference type="ARBA" id="ARBA00012438"/>
    </source>
</evidence>
<evidence type="ECO:0000256" key="1">
    <source>
        <dbReference type="ARBA" id="ARBA00000085"/>
    </source>
</evidence>
<protein>
    <recommendedName>
        <fullName evidence="2">histidine kinase</fullName>
        <ecNumber evidence="2">2.7.13.3</ecNumber>
    </recommendedName>
</protein>
<dbReference type="Pfam" id="PF02518">
    <property type="entry name" value="HATPase_c"/>
    <property type="match status" value="1"/>
</dbReference>
<dbReference type="InterPro" id="IPR003594">
    <property type="entry name" value="HATPase_dom"/>
</dbReference>
<evidence type="ECO:0000256" key="3">
    <source>
        <dbReference type="ARBA" id="ARBA00022553"/>
    </source>
</evidence>
<dbReference type="Gene3D" id="1.10.287.130">
    <property type="match status" value="1"/>
</dbReference>
<dbReference type="InterPro" id="IPR000014">
    <property type="entry name" value="PAS"/>
</dbReference>
<keyword evidence="9" id="KW-0418">Kinase</keyword>
<dbReference type="SMART" id="SM00091">
    <property type="entry name" value="PAS"/>
    <property type="match status" value="2"/>
</dbReference>
<dbReference type="InterPro" id="IPR001789">
    <property type="entry name" value="Sig_transdc_resp-reg_receiver"/>
</dbReference>
<dbReference type="InterPro" id="IPR036097">
    <property type="entry name" value="HisK_dim/P_sf"/>
</dbReference>
<organism evidence="9 10">
    <name type="scientific">Noviherbaspirillum autotrophicum</name>
    <dbReference type="NCBI Taxonomy" id="709839"/>
    <lineage>
        <taxon>Bacteria</taxon>
        <taxon>Pseudomonadati</taxon>
        <taxon>Pseudomonadota</taxon>
        <taxon>Betaproteobacteria</taxon>
        <taxon>Burkholderiales</taxon>
        <taxon>Oxalobacteraceae</taxon>
        <taxon>Noviherbaspirillum</taxon>
    </lineage>
</organism>
<evidence type="ECO:0000313" key="9">
    <source>
        <dbReference type="EMBL" id="KIF83808.1"/>
    </source>
</evidence>
<dbReference type="SUPFAM" id="SSF52172">
    <property type="entry name" value="CheY-like"/>
    <property type="match status" value="1"/>
</dbReference>
<dbReference type="SMART" id="SM00448">
    <property type="entry name" value="REC"/>
    <property type="match status" value="1"/>
</dbReference>
<dbReference type="PROSITE" id="PS50113">
    <property type="entry name" value="PAC"/>
    <property type="match status" value="2"/>
</dbReference>
<dbReference type="InterPro" id="IPR000700">
    <property type="entry name" value="PAS-assoc_C"/>
</dbReference>
<keyword evidence="9" id="KW-0808">Transferase</keyword>
<dbReference type="SUPFAM" id="SSF47384">
    <property type="entry name" value="Homodimeric domain of signal transducing histidine kinase"/>
    <property type="match status" value="1"/>
</dbReference>